<comment type="catalytic activity">
    <reaction evidence="8">
        <text>a 2'-deoxycytidine in DNA + S-adenosyl-L-methionine = an N(4)-methyl-2'-deoxycytidine in DNA + S-adenosyl-L-homocysteine + H(+)</text>
        <dbReference type="Rhea" id="RHEA:16857"/>
        <dbReference type="Rhea" id="RHEA-COMP:11369"/>
        <dbReference type="Rhea" id="RHEA-COMP:13674"/>
        <dbReference type="ChEBI" id="CHEBI:15378"/>
        <dbReference type="ChEBI" id="CHEBI:57856"/>
        <dbReference type="ChEBI" id="CHEBI:59789"/>
        <dbReference type="ChEBI" id="CHEBI:85452"/>
        <dbReference type="ChEBI" id="CHEBI:137933"/>
        <dbReference type="EC" id="2.1.1.113"/>
    </reaction>
</comment>
<dbReference type="EC" id="2.1.1.113" evidence="2"/>
<evidence type="ECO:0000256" key="4">
    <source>
        <dbReference type="ARBA" id="ARBA00022679"/>
    </source>
</evidence>
<dbReference type="SUPFAM" id="SSF53335">
    <property type="entry name" value="S-adenosyl-L-methionine-dependent methyltransferases"/>
    <property type="match status" value="2"/>
</dbReference>
<comment type="similarity">
    <text evidence="1">Belongs to the N(4)/N(6)-methyltransferase family. N(4) subfamily.</text>
</comment>
<dbReference type="GO" id="GO:0015667">
    <property type="term" value="F:site-specific DNA-methyltransferase (cytosine-N4-specific) activity"/>
    <property type="evidence" value="ECO:0007669"/>
    <property type="project" value="UniProtKB-EC"/>
</dbReference>
<proteinExistence type="inferred from homology"/>
<evidence type="ECO:0000256" key="5">
    <source>
        <dbReference type="ARBA" id="ARBA00022691"/>
    </source>
</evidence>
<dbReference type="GO" id="GO:0005737">
    <property type="term" value="C:cytoplasm"/>
    <property type="evidence" value="ECO:0007669"/>
    <property type="project" value="TreeGrafter"/>
</dbReference>
<dbReference type="PANTHER" id="PTHR13370">
    <property type="entry name" value="RNA METHYLASE-RELATED"/>
    <property type="match status" value="1"/>
</dbReference>
<evidence type="ECO:0000313" key="10">
    <source>
        <dbReference type="EMBL" id="CAB4710614.1"/>
    </source>
</evidence>
<dbReference type="GO" id="GO:0003677">
    <property type="term" value="F:DNA binding"/>
    <property type="evidence" value="ECO:0007669"/>
    <property type="project" value="UniProtKB-KW"/>
</dbReference>
<keyword evidence="7" id="KW-0238">DNA-binding</keyword>
<keyword evidence="3" id="KW-0489">Methyltransferase</keyword>
<dbReference type="InterPro" id="IPR017985">
    <property type="entry name" value="MeTrfase_CN4_CS"/>
</dbReference>
<dbReference type="InterPro" id="IPR001091">
    <property type="entry name" value="RM_Methyltransferase"/>
</dbReference>
<evidence type="ECO:0000256" key="3">
    <source>
        <dbReference type="ARBA" id="ARBA00022603"/>
    </source>
</evidence>
<sequence length="563" mass="64062">MVTDPEIYVNKVFLNDSRDMRELPDQSVGLIVTSPPYFNIKDYALDGHQEVAHSKSDKGQIGDISDFESFIEELVMVWKECFRVLKPNGKIAINVPLMPMLKAELNTHENRHIFDLNAAIQTSILKNLPDFYLLDTYIWNRTNPSKKLMFGSYPFPSNFYAQNTVEFVSIYVKRGKAVQPSKEIKEASRLTQEEWVEFTKQIWNLPIPGKGDLAFGKHTALMPEALAERCIRLYSFVGEIVLDPFTGSGTTLRVAKRLDRNYVGYELMDSYAEIINQKLEEKVCLKSKRSPKAKIAIPSIASIDPKVIDRVFLGDYQKILNKVPNSSIDLICVDPPYNMKKADWDTFDSDSDFLEFTKKWIKDIDPKLKPGGAFYIFNTPRNCSYILGFLESLGYEFQNWITWNKKDGFSSTKKKFLPEQETILYMVKPGGTITFNSEQVRIPYESTERIEAAKKKGIIKNGKRWFPNEAGRLCPDVWTISSDRHVNKIAGRTSKADHPTIKPLALIERIVLASSNPGDVVLDIFAGSGTTLVAAAKNDRKFIGIDSNEGYVKIAQKRIKELK</sequence>
<evidence type="ECO:0000313" key="13">
    <source>
        <dbReference type="EMBL" id="CAB4890345.1"/>
    </source>
</evidence>
<gene>
    <name evidence="10" type="ORF">UFOPK2658_00380</name>
    <name evidence="11" type="ORF">UFOPK3004_00201</name>
    <name evidence="12" type="ORF">UFOPK3304_00470</name>
    <name evidence="13" type="ORF">UFOPK3494_00299</name>
</gene>
<organism evidence="13">
    <name type="scientific">freshwater metagenome</name>
    <dbReference type="NCBI Taxonomy" id="449393"/>
    <lineage>
        <taxon>unclassified sequences</taxon>
        <taxon>metagenomes</taxon>
        <taxon>ecological metagenomes</taxon>
    </lineage>
</organism>
<evidence type="ECO:0000259" key="9">
    <source>
        <dbReference type="Pfam" id="PF01555"/>
    </source>
</evidence>
<protein>
    <recommendedName>
        <fullName evidence="2">site-specific DNA-methyltransferase (cytosine-N(4)-specific)</fullName>
        <ecNumber evidence="2">2.1.1.113</ecNumber>
    </recommendedName>
</protein>
<feature type="domain" description="DNA methylase N-4/N-6" evidence="9">
    <location>
        <begin position="328"/>
        <end position="557"/>
    </location>
</feature>
<accession>A0A6J7FA39</accession>
<keyword evidence="5" id="KW-0949">S-adenosyl-L-methionine</keyword>
<evidence type="ECO:0000313" key="12">
    <source>
        <dbReference type="EMBL" id="CAB4861287.1"/>
    </source>
</evidence>
<dbReference type="PANTHER" id="PTHR13370:SF3">
    <property type="entry name" value="TRNA (GUANINE(10)-N2)-METHYLTRANSFERASE HOMOLOG"/>
    <property type="match status" value="1"/>
</dbReference>
<evidence type="ECO:0000256" key="7">
    <source>
        <dbReference type="ARBA" id="ARBA00023125"/>
    </source>
</evidence>
<dbReference type="GO" id="GO:0009307">
    <property type="term" value="P:DNA restriction-modification system"/>
    <property type="evidence" value="ECO:0007669"/>
    <property type="project" value="UniProtKB-KW"/>
</dbReference>
<dbReference type="GO" id="GO:0008170">
    <property type="term" value="F:N-methyltransferase activity"/>
    <property type="evidence" value="ECO:0007669"/>
    <property type="project" value="InterPro"/>
</dbReference>
<dbReference type="InterPro" id="IPR029063">
    <property type="entry name" value="SAM-dependent_MTases_sf"/>
</dbReference>
<dbReference type="PROSITE" id="PS00093">
    <property type="entry name" value="N4_MTASE"/>
    <property type="match status" value="1"/>
</dbReference>
<dbReference type="EMBL" id="CAFAAL010000008">
    <property type="protein sequence ID" value="CAB4793624.1"/>
    <property type="molecule type" value="Genomic_DNA"/>
</dbReference>
<dbReference type="PRINTS" id="PR00508">
    <property type="entry name" value="S21N4MTFRASE"/>
</dbReference>
<dbReference type="Pfam" id="PF01555">
    <property type="entry name" value="N6_N4_Mtase"/>
    <property type="match status" value="2"/>
</dbReference>
<dbReference type="EMBL" id="CAFBMF010000010">
    <property type="protein sequence ID" value="CAB4890345.1"/>
    <property type="molecule type" value="Genomic_DNA"/>
</dbReference>
<evidence type="ECO:0000256" key="1">
    <source>
        <dbReference type="ARBA" id="ARBA00010203"/>
    </source>
</evidence>
<keyword evidence="4" id="KW-0808">Transferase</keyword>
<evidence type="ECO:0000256" key="2">
    <source>
        <dbReference type="ARBA" id="ARBA00012185"/>
    </source>
</evidence>
<dbReference type="AlphaFoldDB" id="A0A6J7FA39"/>
<reference evidence="13" key="1">
    <citation type="submission" date="2020-05" db="EMBL/GenBank/DDBJ databases">
        <authorList>
            <person name="Chiriac C."/>
            <person name="Salcher M."/>
            <person name="Ghai R."/>
            <person name="Kavagutti S V."/>
        </authorList>
    </citation>
    <scope>NUCLEOTIDE SEQUENCE</scope>
</reference>
<name>A0A6J7FA39_9ZZZZ</name>
<dbReference type="InterPro" id="IPR002941">
    <property type="entry name" value="DNA_methylase_N4/N6"/>
</dbReference>
<evidence type="ECO:0000256" key="8">
    <source>
        <dbReference type="ARBA" id="ARBA00049120"/>
    </source>
</evidence>
<evidence type="ECO:0000313" key="11">
    <source>
        <dbReference type="EMBL" id="CAB4793624.1"/>
    </source>
</evidence>
<feature type="domain" description="DNA methylase N-4/N-6" evidence="9">
    <location>
        <begin position="29"/>
        <end position="276"/>
    </location>
</feature>
<keyword evidence="6" id="KW-0680">Restriction system</keyword>
<dbReference type="EMBL" id="CAFBLJ010000016">
    <property type="protein sequence ID" value="CAB4861287.1"/>
    <property type="molecule type" value="Genomic_DNA"/>
</dbReference>
<dbReference type="GO" id="GO:0032259">
    <property type="term" value="P:methylation"/>
    <property type="evidence" value="ECO:0007669"/>
    <property type="project" value="UniProtKB-KW"/>
</dbReference>
<evidence type="ECO:0000256" key="6">
    <source>
        <dbReference type="ARBA" id="ARBA00022747"/>
    </source>
</evidence>
<dbReference type="Gene3D" id="3.40.50.150">
    <property type="entry name" value="Vaccinia Virus protein VP39"/>
    <property type="match status" value="2"/>
</dbReference>
<dbReference type="EMBL" id="CAEZYH010000008">
    <property type="protein sequence ID" value="CAB4710614.1"/>
    <property type="molecule type" value="Genomic_DNA"/>
</dbReference>
<dbReference type="CDD" id="cd02440">
    <property type="entry name" value="AdoMet_MTases"/>
    <property type="match status" value="2"/>
</dbReference>